<dbReference type="PRINTS" id="PR01253">
    <property type="entry name" value="AMPHIPHYSIN2"/>
</dbReference>
<evidence type="ECO:0000256" key="20">
    <source>
        <dbReference type="ARBA" id="ARBA00082834"/>
    </source>
</evidence>
<dbReference type="Pfam" id="PF14604">
    <property type="entry name" value="SH3_9"/>
    <property type="match status" value="1"/>
</dbReference>
<evidence type="ECO:0000256" key="5">
    <source>
        <dbReference type="ARBA" id="ARBA00022473"/>
    </source>
</evidence>
<reference evidence="27" key="1">
    <citation type="submission" date="2025-08" db="UniProtKB">
        <authorList>
            <consortium name="RefSeq"/>
        </authorList>
    </citation>
    <scope>IDENTIFICATION</scope>
    <source>
        <tissue evidence="27">Blood</tissue>
    </source>
</reference>
<keyword evidence="11" id="KW-0221">Differentiation</keyword>
<keyword evidence="13 22" id="KW-0175">Coiled coil</keyword>
<dbReference type="GO" id="GO:0030100">
    <property type="term" value="P:regulation of endocytosis"/>
    <property type="evidence" value="ECO:0007669"/>
    <property type="project" value="InterPro"/>
</dbReference>
<dbReference type="RefSeq" id="XP_022379928.1">
    <property type="nucleotide sequence ID" value="XM_022524220.1"/>
</dbReference>
<keyword evidence="15" id="KW-0539">Nucleus</keyword>
<evidence type="ECO:0000256" key="1">
    <source>
        <dbReference type="ARBA" id="ARBA00004123"/>
    </source>
</evidence>
<dbReference type="GO" id="GO:0006897">
    <property type="term" value="P:endocytosis"/>
    <property type="evidence" value="ECO:0007669"/>
    <property type="project" value="UniProtKB-KW"/>
</dbReference>
<keyword evidence="7" id="KW-0963">Cytoplasm</keyword>
<dbReference type="Gene3D" id="1.20.1270.60">
    <property type="entry name" value="Arfaptin homology (AH) domain/BAR domain"/>
    <property type="match status" value="1"/>
</dbReference>
<evidence type="ECO:0000256" key="6">
    <source>
        <dbReference type="ARBA" id="ARBA00022475"/>
    </source>
</evidence>
<evidence type="ECO:0000256" key="16">
    <source>
        <dbReference type="ARBA" id="ARBA00024012"/>
    </source>
</evidence>
<keyword evidence="4 21" id="KW-0728">SH3 domain</keyword>
<protein>
    <recommendedName>
        <fullName evidence="17">Myc box-dependent-interacting protein 1</fullName>
    </recommendedName>
    <alternativeName>
        <fullName evidence="18">Amphiphysin II</fullName>
    </alternativeName>
    <alternativeName>
        <fullName evidence="20">Amphiphysin-like protein</fullName>
    </alternativeName>
    <alternativeName>
        <fullName evidence="19">Bridging integrator 1</fullName>
    </alternativeName>
</protein>
<dbReference type="InterPro" id="IPR003005">
    <property type="entry name" value="Amphiphysin"/>
</dbReference>
<evidence type="ECO:0000256" key="18">
    <source>
        <dbReference type="ARBA" id="ARBA00077838"/>
    </source>
</evidence>
<evidence type="ECO:0000256" key="11">
    <source>
        <dbReference type="ARBA" id="ARBA00022782"/>
    </source>
</evidence>
<keyword evidence="6" id="KW-1003">Cell membrane</keyword>
<dbReference type="PROSITE" id="PS51021">
    <property type="entry name" value="BAR"/>
    <property type="match status" value="1"/>
</dbReference>
<evidence type="ECO:0000259" key="24">
    <source>
        <dbReference type="PROSITE" id="PS50002"/>
    </source>
</evidence>
<comment type="subcellular location">
    <subcellularLocation>
        <location evidence="16">Cell membrane</location>
        <location evidence="16">Sarcolemma</location>
        <location evidence="16">T-tubule</location>
    </subcellularLocation>
    <subcellularLocation>
        <location evidence="3">Cytoplasm</location>
    </subcellularLocation>
    <subcellularLocation>
        <location evidence="2">Endosome</location>
    </subcellularLocation>
    <subcellularLocation>
        <location evidence="1">Nucleus</location>
    </subcellularLocation>
</comment>
<dbReference type="GO" id="GO:0005768">
    <property type="term" value="C:endosome"/>
    <property type="evidence" value="ECO:0007669"/>
    <property type="project" value="UniProtKB-SubCell"/>
</dbReference>
<dbReference type="InterPro" id="IPR036028">
    <property type="entry name" value="SH3-like_dom_sf"/>
</dbReference>
<dbReference type="GeneID" id="111160844"/>
<sequence length="514" mass="56578">MAEMGSKGVTAGKIASNVQKKLTRAQEKVLQKLGKADETKDEQFEQCVQNFNKQLTEGTRLQKDLRTYLASVKAMHEASKKLNECLQEVYEPDWPGRDDANKIAENNDLLWLDYHQKLVDQALLTMDTYLGQFPDIKSRIAKRGRKLVDYDSARHHYESLQTAKKKDEAKIAKPVSLLEKAAPQWCQGKLQAHLVAQTNLLRNQAEEELIKAQKVFEEMNVDLQEELPSLWNSRVGFYVNTFQSIAGLEENFHKEMSKLNESLNDVLVSLEKQHGSNTFTVKAQPSDNAPAKGNKSPSPPPDGSPAATPEIRVNHEPEPPSSATAGASLPKSPSQLRKGPPVPPPPKHTPSKEVKQEQILSLFDDTFVPEISVTTPSQPAEASEVAGGTQPAAGAQEPGETAASEAASSSLPAVVVETFSATVNGTVEGGSGAGRLDLPPGFMFKVQAQHDYVATDTDELQLKAGDVVLVIPFQNPEEQDEGWLMGVKESDWNQHKELEKCRGVFPENFTERVQ</sequence>
<evidence type="ECO:0000259" key="25">
    <source>
        <dbReference type="PROSITE" id="PS51021"/>
    </source>
</evidence>
<evidence type="ECO:0000256" key="4">
    <source>
        <dbReference type="ARBA" id="ARBA00022443"/>
    </source>
</evidence>
<evidence type="ECO:0000256" key="2">
    <source>
        <dbReference type="ARBA" id="ARBA00004177"/>
    </source>
</evidence>
<evidence type="ECO:0000256" key="10">
    <source>
        <dbReference type="ARBA" id="ARBA00022753"/>
    </source>
</evidence>
<keyword evidence="10" id="KW-0967">Endosome</keyword>
<dbReference type="SMART" id="SM00721">
    <property type="entry name" value="BAR"/>
    <property type="match status" value="1"/>
</dbReference>
<dbReference type="Gene3D" id="2.30.30.40">
    <property type="entry name" value="SH3 Domains"/>
    <property type="match status" value="1"/>
</dbReference>
<dbReference type="GO" id="GO:0005634">
    <property type="term" value="C:nucleus"/>
    <property type="evidence" value="ECO:0007669"/>
    <property type="project" value="UniProtKB-SubCell"/>
</dbReference>
<dbReference type="Proteomes" id="UP000248482">
    <property type="component" value="Unplaced"/>
</dbReference>
<proteinExistence type="predicted"/>
<evidence type="ECO:0000256" key="7">
    <source>
        <dbReference type="ARBA" id="ARBA00022490"/>
    </source>
</evidence>
<dbReference type="GO" id="GO:0008021">
    <property type="term" value="C:synaptic vesicle"/>
    <property type="evidence" value="ECO:0007669"/>
    <property type="project" value="TreeGrafter"/>
</dbReference>
<evidence type="ECO:0000256" key="21">
    <source>
        <dbReference type="PROSITE-ProRule" id="PRU00192"/>
    </source>
</evidence>
<dbReference type="PRINTS" id="PR01251">
    <property type="entry name" value="AMPHIPHYSIN"/>
</dbReference>
<dbReference type="InterPro" id="IPR004148">
    <property type="entry name" value="BAR_dom"/>
</dbReference>
<dbReference type="AlphaFoldDB" id="A0A2Y9L3J4"/>
<accession>A0A2Y9L3J4</accession>
<evidence type="ECO:0000256" key="23">
    <source>
        <dbReference type="SAM" id="MobiDB-lite"/>
    </source>
</evidence>
<dbReference type="GO" id="GO:0030315">
    <property type="term" value="C:T-tubule"/>
    <property type="evidence" value="ECO:0007669"/>
    <property type="project" value="UniProtKB-SubCell"/>
</dbReference>
<dbReference type="InterPro" id="IPR035471">
    <property type="entry name" value="Amphiphysin-2_SH3"/>
</dbReference>
<evidence type="ECO:0000256" key="14">
    <source>
        <dbReference type="ARBA" id="ARBA00023136"/>
    </source>
</evidence>
<feature type="region of interest" description="Disordered" evidence="23">
    <location>
        <begin position="375"/>
        <end position="408"/>
    </location>
</feature>
<dbReference type="SUPFAM" id="SSF50044">
    <property type="entry name" value="SH3-domain"/>
    <property type="match status" value="1"/>
</dbReference>
<name>A0A2Y9L3J4_ENHLU</name>
<evidence type="ECO:0000256" key="9">
    <source>
        <dbReference type="ARBA" id="ARBA00022583"/>
    </source>
</evidence>
<feature type="coiled-coil region" evidence="22">
    <location>
        <begin position="195"/>
        <end position="222"/>
    </location>
</feature>
<dbReference type="GO" id="GO:0051649">
    <property type="term" value="P:establishment of localization in cell"/>
    <property type="evidence" value="ECO:0007669"/>
    <property type="project" value="UniProtKB-ARBA"/>
</dbReference>
<dbReference type="InterPro" id="IPR003023">
    <property type="entry name" value="Amphiphysin_2"/>
</dbReference>
<dbReference type="SUPFAM" id="SSF103657">
    <property type="entry name" value="BAR/IMD domain-like"/>
    <property type="match status" value="1"/>
</dbReference>
<dbReference type="InterPro" id="IPR001452">
    <property type="entry name" value="SH3_domain"/>
</dbReference>
<keyword evidence="5" id="KW-0217">Developmental protein</keyword>
<dbReference type="PANTHER" id="PTHR46514:SF4">
    <property type="entry name" value="MYC BOX-DEPENDENT-INTERACTING PROTEIN 1"/>
    <property type="match status" value="1"/>
</dbReference>
<feature type="domain" description="BAR" evidence="25">
    <location>
        <begin position="29"/>
        <end position="276"/>
    </location>
</feature>
<keyword evidence="26" id="KW-1185">Reference proteome</keyword>
<evidence type="ECO:0000313" key="27">
    <source>
        <dbReference type="RefSeq" id="XP_022379928.1"/>
    </source>
</evidence>
<dbReference type="PANTHER" id="PTHR46514">
    <property type="entry name" value="AMPHIPHYSIN"/>
    <property type="match status" value="1"/>
</dbReference>
<organism evidence="26 27">
    <name type="scientific">Enhydra lutris kenyoni</name>
    <name type="common">northern sea otter</name>
    <dbReference type="NCBI Taxonomy" id="391180"/>
    <lineage>
        <taxon>Eukaryota</taxon>
        <taxon>Metazoa</taxon>
        <taxon>Chordata</taxon>
        <taxon>Craniata</taxon>
        <taxon>Vertebrata</taxon>
        <taxon>Euteleostomi</taxon>
        <taxon>Mammalia</taxon>
        <taxon>Eutheria</taxon>
        <taxon>Laurasiatheria</taxon>
        <taxon>Carnivora</taxon>
        <taxon>Caniformia</taxon>
        <taxon>Musteloidea</taxon>
        <taxon>Mustelidae</taxon>
        <taxon>Lutrinae</taxon>
        <taxon>Enhydra</taxon>
    </lineage>
</organism>
<evidence type="ECO:0000313" key="26">
    <source>
        <dbReference type="Proteomes" id="UP000248482"/>
    </source>
</evidence>
<dbReference type="GO" id="GO:0030424">
    <property type="term" value="C:axon"/>
    <property type="evidence" value="ECO:0007669"/>
    <property type="project" value="UniProtKB-ARBA"/>
</dbReference>
<dbReference type="GO" id="GO:0005543">
    <property type="term" value="F:phospholipid binding"/>
    <property type="evidence" value="ECO:0007669"/>
    <property type="project" value="TreeGrafter"/>
</dbReference>
<keyword evidence="14" id="KW-0472">Membrane</keyword>
<evidence type="ECO:0000256" key="8">
    <source>
        <dbReference type="ARBA" id="ARBA00022553"/>
    </source>
</evidence>
<evidence type="ECO:0000256" key="22">
    <source>
        <dbReference type="SAM" id="Coils"/>
    </source>
</evidence>
<evidence type="ECO:0000256" key="19">
    <source>
        <dbReference type="ARBA" id="ARBA00080400"/>
    </source>
</evidence>
<gene>
    <name evidence="27" type="primary">LOC111160844</name>
</gene>
<evidence type="ECO:0000256" key="3">
    <source>
        <dbReference type="ARBA" id="ARBA00004496"/>
    </source>
</evidence>
<feature type="region of interest" description="Disordered" evidence="23">
    <location>
        <begin position="279"/>
        <end position="354"/>
    </location>
</feature>
<dbReference type="FunFam" id="1.20.1270.60:FF:000013">
    <property type="entry name" value="Amphiphysin isoform 2"/>
    <property type="match status" value="1"/>
</dbReference>
<dbReference type="CDD" id="cd12139">
    <property type="entry name" value="SH3_Bin1"/>
    <property type="match status" value="1"/>
</dbReference>
<evidence type="ECO:0000256" key="17">
    <source>
        <dbReference type="ARBA" id="ARBA00069394"/>
    </source>
</evidence>
<feature type="compositionally biased region" description="Polar residues" evidence="23">
    <location>
        <begin position="321"/>
        <end position="335"/>
    </location>
</feature>
<dbReference type="FunFam" id="2.30.30.40:FF:000029">
    <property type="entry name" value="myc box-dependent-interacting protein 1 isoform X2"/>
    <property type="match status" value="1"/>
</dbReference>
<feature type="domain" description="SH3" evidence="24">
    <location>
        <begin position="441"/>
        <end position="514"/>
    </location>
</feature>
<dbReference type="SMART" id="SM00326">
    <property type="entry name" value="SH3"/>
    <property type="match status" value="1"/>
</dbReference>
<dbReference type="GO" id="GO:0030154">
    <property type="term" value="P:cell differentiation"/>
    <property type="evidence" value="ECO:0007669"/>
    <property type="project" value="UniProtKB-KW"/>
</dbReference>
<keyword evidence="12" id="KW-0007">Acetylation</keyword>
<dbReference type="InterPro" id="IPR027267">
    <property type="entry name" value="AH/BAR_dom_sf"/>
</dbReference>
<evidence type="ECO:0000256" key="13">
    <source>
        <dbReference type="ARBA" id="ARBA00023054"/>
    </source>
</evidence>
<evidence type="ECO:0000256" key="12">
    <source>
        <dbReference type="ARBA" id="ARBA00022990"/>
    </source>
</evidence>
<dbReference type="PROSITE" id="PS50002">
    <property type="entry name" value="SH3"/>
    <property type="match status" value="1"/>
</dbReference>
<keyword evidence="8" id="KW-0597">Phosphoprotein</keyword>
<evidence type="ECO:0000256" key="15">
    <source>
        <dbReference type="ARBA" id="ARBA00023242"/>
    </source>
</evidence>
<dbReference type="GO" id="GO:0048156">
    <property type="term" value="F:tau protein binding"/>
    <property type="evidence" value="ECO:0007669"/>
    <property type="project" value="TreeGrafter"/>
</dbReference>
<keyword evidence="9" id="KW-0254">Endocytosis</keyword>
<dbReference type="Pfam" id="PF03114">
    <property type="entry name" value="BAR"/>
    <property type="match status" value="1"/>
</dbReference>